<feature type="compositionally biased region" description="Basic and acidic residues" evidence="2">
    <location>
        <begin position="106"/>
        <end position="122"/>
    </location>
</feature>
<dbReference type="EMBL" id="BTGU01000087">
    <property type="protein sequence ID" value="GMN59440.1"/>
    <property type="molecule type" value="Genomic_DNA"/>
</dbReference>
<accession>A0AA88DQJ6</accession>
<dbReference type="GO" id="GO:0006355">
    <property type="term" value="P:regulation of DNA-templated transcription"/>
    <property type="evidence" value="ECO:0007669"/>
    <property type="project" value="InterPro"/>
</dbReference>
<dbReference type="GO" id="GO:0005634">
    <property type="term" value="C:nucleus"/>
    <property type="evidence" value="ECO:0007669"/>
    <property type="project" value="TreeGrafter"/>
</dbReference>
<dbReference type="PANTHER" id="PTHR31662:SF33">
    <property type="entry name" value="DNA-BINDING STOREKEEPER PROTEIN TRANSCRIPTIONAL REGULATOR-LIKE PROTEIN"/>
    <property type="match status" value="1"/>
</dbReference>
<feature type="compositionally biased region" description="Acidic residues" evidence="2">
    <location>
        <begin position="18"/>
        <end position="49"/>
    </location>
</feature>
<feature type="compositionally biased region" description="Acidic residues" evidence="2">
    <location>
        <begin position="137"/>
        <end position="148"/>
    </location>
</feature>
<feature type="compositionally biased region" description="Basic and acidic residues" evidence="2">
    <location>
        <begin position="149"/>
        <end position="160"/>
    </location>
</feature>
<dbReference type="AlphaFoldDB" id="A0AA88DQJ6"/>
<sequence>MAPRRPSHLDVPPAASSSEEEEETSSDEEEEEEHPEAEAEAEASEDEEVQPTPKPSSVPSKKTDQSESDDESSSESEPGESPVKPIASKPMEDKKARSKPSVVATPEKKSSAKRPREAEDSKKRAKKKSAAEAPPSDAEEEEDDEEEEEPKKSGGDESKKLFQRLWSEEDEIVILNGMIDYTSKRGADPTSDMNAFHDFIKKLLHFEVSKVAQLTDKIRRLKRKYGNNAAKKKYNPTKPHEQKVFELSKKIWGGNAAEEPKSNGTATPVAAAKSSQKSNGKAKSALPAASKEGSKLIKSDEKTSFSGSLSETIGIGMKSLPEHVLKKGLDLIPESKKAELDAKWKKLHIDELELFVRKNQLINEQVKMVLEKLKSSDH</sequence>
<feature type="compositionally biased region" description="Basic and acidic residues" evidence="2">
    <location>
        <begin position="292"/>
        <end position="301"/>
    </location>
</feature>
<dbReference type="InterPro" id="IPR007592">
    <property type="entry name" value="GEBP"/>
</dbReference>
<proteinExistence type="inferred from homology"/>
<dbReference type="Pfam" id="PF04504">
    <property type="entry name" value="GeBP-like_DBD"/>
    <property type="match status" value="1"/>
</dbReference>
<dbReference type="Proteomes" id="UP001187192">
    <property type="component" value="Unassembled WGS sequence"/>
</dbReference>
<organism evidence="4 5">
    <name type="scientific">Ficus carica</name>
    <name type="common">Common fig</name>
    <dbReference type="NCBI Taxonomy" id="3494"/>
    <lineage>
        <taxon>Eukaryota</taxon>
        <taxon>Viridiplantae</taxon>
        <taxon>Streptophyta</taxon>
        <taxon>Embryophyta</taxon>
        <taxon>Tracheophyta</taxon>
        <taxon>Spermatophyta</taxon>
        <taxon>Magnoliopsida</taxon>
        <taxon>eudicotyledons</taxon>
        <taxon>Gunneridae</taxon>
        <taxon>Pentapetalae</taxon>
        <taxon>rosids</taxon>
        <taxon>fabids</taxon>
        <taxon>Rosales</taxon>
        <taxon>Moraceae</taxon>
        <taxon>Ficeae</taxon>
        <taxon>Ficus</taxon>
    </lineage>
</organism>
<evidence type="ECO:0000256" key="2">
    <source>
        <dbReference type="SAM" id="MobiDB-lite"/>
    </source>
</evidence>
<evidence type="ECO:0000256" key="1">
    <source>
        <dbReference type="ARBA" id="ARBA00010820"/>
    </source>
</evidence>
<comment type="similarity">
    <text evidence="1">Belongs to the GeBP family.</text>
</comment>
<reference evidence="4" key="1">
    <citation type="submission" date="2023-07" db="EMBL/GenBank/DDBJ databases">
        <title>draft genome sequence of fig (Ficus carica).</title>
        <authorList>
            <person name="Takahashi T."/>
            <person name="Nishimura K."/>
        </authorList>
    </citation>
    <scope>NUCLEOTIDE SEQUENCE</scope>
</reference>
<evidence type="ECO:0000313" key="4">
    <source>
        <dbReference type="EMBL" id="GMN59440.1"/>
    </source>
</evidence>
<gene>
    <name evidence="4" type="ORF">TIFTF001_028522</name>
</gene>
<name>A0AA88DQJ6_FICCA</name>
<feature type="region of interest" description="Disordered" evidence="2">
    <location>
        <begin position="256"/>
        <end position="301"/>
    </location>
</feature>
<comment type="caution">
    <text evidence="4">The sequence shown here is derived from an EMBL/GenBank/DDBJ whole genome shotgun (WGS) entry which is preliminary data.</text>
</comment>
<feature type="compositionally biased region" description="Acidic residues" evidence="2">
    <location>
        <begin position="66"/>
        <end position="78"/>
    </location>
</feature>
<dbReference type="InterPro" id="IPR053932">
    <property type="entry name" value="GeBP-like_DBD"/>
</dbReference>
<protein>
    <recommendedName>
        <fullName evidence="3">Glabrous enhancer-binding protein-like DBD domain-containing protein</fullName>
    </recommendedName>
</protein>
<evidence type="ECO:0000313" key="5">
    <source>
        <dbReference type="Proteomes" id="UP001187192"/>
    </source>
</evidence>
<feature type="region of interest" description="Disordered" evidence="2">
    <location>
        <begin position="1"/>
        <end position="162"/>
    </location>
</feature>
<keyword evidence="5" id="KW-1185">Reference proteome</keyword>
<evidence type="ECO:0000259" key="3">
    <source>
        <dbReference type="Pfam" id="PF04504"/>
    </source>
</evidence>
<feature type="domain" description="Glabrous enhancer-binding protein-like DBD" evidence="3">
    <location>
        <begin position="162"/>
        <end position="253"/>
    </location>
</feature>
<dbReference type="PANTHER" id="PTHR31662">
    <property type="entry name" value="BNAANNG10740D PROTEIN-RELATED"/>
    <property type="match status" value="1"/>
</dbReference>